<dbReference type="Proteomes" id="UP000271469">
    <property type="component" value="Chromosome"/>
</dbReference>
<organism evidence="2 3">
    <name type="scientific">Gordonia insulae</name>
    <dbReference type="NCBI Taxonomy" id="2420509"/>
    <lineage>
        <taxon>Bacteria</taxon>
        <taxon>Bacillati</taxon>
        <taxon>Actinomycetota</taxon>
        <taxon>Actinomycetes</taxon>
        <taxon>Mycobacteriales</taxon>
        <taxon>Gordoniaceae</taxon>
        <taxon>Gordonia</taxon>
    </lineage>
</organism>
<accession>A0A3G8JJS8</accession>
<dbReference type="Pfam" id="PF12706">
    <property type="entry name" value="Lactamase_B_2"/>
    <property type="match status" value="1"/>
</dbReference>
<evidence type="ECO:0000313" key="3">
    <source>
        <dbReference type="Proteomes" id="UP000271469"/>
    </source>
</evidence>
<evidence type="ECO:0000313" key="2">
    <source>
        <dbReference type="EMBL" id="AZG45341.1"/>
    </source>
</evidence>
<dbReference type="InterPro" id="IPR001279">
    <property type="entry name" value="Metallo-B-lactamas"/>
</dbReference>
<dbReference type="InterPro" id="IPR036866">
    <property type="entry name" value="RibonucZ/Hydroxyglut_hydro"/>
</dbReference>
<dbReference type="EMBL" id="CP033972">
    <property type="protein sequence ID" value="AZG45341.1"/>
    <property type="molecule type" value="Genomic_DNA"/>
</dbReference>
<dbReference type="PANTHER" id="PTHR15032:SF4">
    <property type="entry name" value="N-ACYL-PHOSPHATIDYLETHANOLAMINE-HYDROLYZING PHOSPHOLIPASE D"/>
    <property type="match status" value="1"/>
</dbReference>
<dbReference type="GO" id="GO:0005737">
    <property type="term" value="C:cytoplasm"/>
    <property type="evidence" value="ECO:0007669"/>
    <property type="project" value="TreeGrafter"/>
</dbReference>
<proteinExistence type="predicted"/>
<dbReference type="OrthoDB" id="9805728at2"/>
<dbReference type="RefSeq" id="WP_124708069.1">
    <property type="nucleotide sequence ID" value="NZ_CP033972.1"/>
</dbReference>
<dbReference type="PANTHER" id="PTHR15032">
    <property type="entry name" value="N-ACYL-PHOSPHATIDYLETHANOLAMINE-HYDROLYZING PHOSPHOLIPASE D"/>
    <property type="match status" value="1"/>
</dbReference>
<gene>
    <name evidence="2" type="ORF">D7316_01937</name>
</gene>
<sequence length="393" mass="42068">MTSTIGRTGVQLAQRAASTLSVAGLSAADSVTAGLARRGFPAARALGASSDEIRQHTAGSPNLAGGVFRNVEPAATAVDADFRMVVDMARRPGRPRRPIPVLTPEFGEEAGELGVTWLGHATVLVELDGARILTDPVFSNRCSPSTLVGPARMHRAPVTVDDLPPIDVVLISHDHYDHLDMETVVALSIRQPQVRFVAPIGVGAHLEAWGIAPDRIAQADWWGECTVTIGDSDFTFTCCPARHFSGRSLTRNLALWASWVVAGPSRRMFFSGDTGFSERFDDVGGRLGSVDLTLVAVGAYDVAWPDVHVDPEEAVAIHRMLTRDHNRDAVMIPIHWGTFNLARHTWGDPIARLLPAAAANSATVMVPPPGGAIDLVHRTGSGLDDPSWWEASA</sequence>
<feature type="domain" description="Metallo-beta-lactamase" evidence="1">
    <location>
        <begin position="131"/>
        <end position="336"/>
    </location>
</feature>
<dbReference type="SUPFAM" id="SSF56281">
    <property type="entry name" value="Metallo-hydrolase/oxidoreductase"/>
    <property type="match status" value="1"/>
</dbReference>
<dbReference type="Gene3D" id="3.60.15.10">
    <property type="entry name" value="Ribonuclease Z/Hydroxyacylglutathione hydrolase-like"/>
    <property type="match status" value="1"/>
</dbReference>
<dbReference type="AlphaFoldDB" id="A0A3G8JJS8"/>
<evidence type="ECO:0000259" key="1">
    <source>
        <dbReference type="Pfam" id="PF12706"/>
    </source>
</evidence>
<dbReference type="KEGG" id="gom:D7316_01937"/>
<reference evidence="2 3" key="1">
    <citation type="submission" date="2018-11" db="EMBL/GenBank/DDBJ databases">
        <title>Gordonia insulae sp. nov., isolated from an island soil.</title>
        <authorList>
            <person name="Kim Y.S."/>
            <person name="Kim S.B."/>
        </authorList>
    </citation>
    <scope>NUCLEOTIDE SEQUENCE [LARGE SCALE GENOMIC DNA]</scope>
    <source>
        <strain evidence="2 3">MMS17-SY073</strain>
    </source>
</reference>
<name>A0A3G8JJS8_9ACTN</name>
<keyword evidence="3" id="KW-1185">Reference proteome</keyword>
<protein>
    <recommendedName>
        <fullName evidence="1">Metallo-beta-lactamase domain-containing protein</fullName>
    </recommendedName>
</protein>